<comment type="caution">
    <text evidence="4">The sequence shown here is derived from an EMBL/GenBank/DDBJ whole genome shotgun (WGS) entry which is preliminary data.</text>
</comment>
<gene>
    <name evidence="4" type="ORF">ACFOX0_17385</name>
</gene>
<evidence type="ECO:0000256" key="1">
    <source>
        <dbReference type="ARBA" id="ARBA00022729"/>
    </source>
</evidence>
<dbReference type="InterPro" id="IPR051024">
    <property type="entry name" value="GlcNAc_Chitin_IntDeg"/>
</dbReference>
<dbReference type="Gene3D" id="2.70.50.50">
    <property type="entry name" value="chitin-binding protein cbp21"/>
    <property type="match status" value="1"/>
</dbReference>
<sequence>MSVALRARAVPRVAWLAALGAALVVLFAAVLATVAPPSASAHGSVVDPATRNYGCWQRWGSDFQNPAMATQDPMCWQAWQADPQAMWNWNGLYRNGVGGNPQAVIPDGQLCSGGHTEGGRYNALDAVGAWKTTPIANNFQVKLYDQASHGADWIKVYVTKQGFNSTTQPLGWGNLELVGQIGNKPASQWTPESGGVSTLIPGSAPGRTGRHIVFTIWQASHQDQSYYLCSDVEFGGGGTPTTPPTTTPPTTRPPTTPPVTTPPTTPPISPGAGCSATYKVTGSWSGGFQGEVQVTASGAAIKGWTVRWTLASGQTISQSWGATLTTSGSSVSATNVSYNGALSPGGSTTFGFLGSSSGSNPVPAVTCTATT</sequence>
<dbReference type="PROSITE" id="PS51173">
    <property type="entry name" value="CBM2"/>
    <property type="match status" value="1"/>
</dbReference>
<proteinExistence type="predicted"/>
<evidence type="ECO:0000256" key="2">
    <source>
        <dbReference type="SAM" id="MobiDB-lite"/>
    </source>
</evidence>
<protein>
    <submittedName>
        <fullName evidence="4">Lytic polysaccharide monooxygenase</fullName>
    </submittedName>
</protein>
<keyword evidence="1" id="KW-0732">Signal</keyword>
<feature type="region of interest" description="Disordered" evidence="2">
    <location>
        <begin position="237"/>
        <end position="270"/>
    </location>
</feature>
<dbReference type="RefSeq" id="WP_377546943.1">
    <property type="nucleotide sequence ID" value="NZ_JBHSBN010000011.1"/>
</dbReference>
<feature type="domain" description="CBM2" evidence="3">
    <location>
        <begin position="267"/>
        <end position="370"/>
    </location>
</feature>
<dbReference type="InterPro" id="IPR004302">
    <property type="entry name" value="Cellulose/chitin-bd_N"/>
</dbReference>
<dbReference type="Pfam" id="PF03067">
    <property type="entry name" value="LPMO_10"/>
    <property type="match status" value="1"/>
</dbReference>
<dbReference type="InterPro" id="IPR001919">
    <property type="entry name" value="CBD2"/>
</dbReference>
<evidence type="ECO:0000259" key="3">
    <source>
        <dbReference type="PROSITE" id="PS51173"/>
    </source>
</evidence>
<accession>A0ABV8KNJ1</accession>
<dbReference type="Pfam" id="PF00553">
    <property type="entry name" value="CBM_2"/>
    <property type="match status" value="1"/>
</dbReference>
<dbReference type="Proteomes" id="UP001595868">
    <property type="component" value="Unassembled WGS sequence"/>
</dbReference>
<organism evidence="4 5">
    <name type="scientific">Micromonospora zhanjiangensis</name>
    <dbReference type="NCBI Taxonomy" id="1522057"/>
    <lineage>
        <taxon>Bacteria</taxon>
        <taxon>Bacillati</taxon>
        <taxon>Actinomycetota</taxon>
        <taxon>Actinomycetes</taxon>
        <taxon>Micromonosporales</taxon>
        <taxon>Micromonosporaceae</taxon>
        <taxon>Micromonospora</taxon>
    </lineage>
</organism>
<keyword evidence="5" id="KW-1185">Reference proteome</keyword>
<dbReference type="InterPro" id="IPR012291">
    <property type="entry name" value="CBM2_carb-bd_dom_sf"/>
</dbReference>
<dbReference type="PANTHER" id="PTHR34823:SF1">
    <property type="entry name" value="CHITIN-BINDING TYPE-4 DOMAIN-CONTAINING PROTEIN"/>
    <property type="match status" value="1"/>
</dbReference>
<dbReference type="GO" id="GO:0004497">
    <property type="term" value="F:monooxygenase activity"/>
    <property type="evidence" value="ECO:0007669"/>
    <property type="project" value="UniProtKB-KW"/>
</dbReference>
<dbReference type="EMBL" id="JBHSBN010000011">
    <property type="protein sequence ID" value="MFC4107691.1"/>
    <property type="molecule type" value="Genomic_DNA"/>
</dbReference>
<dbReference type="Gene3D" id="2.60.40.290">
    <property type="match status" value="1"/>
</dbReference>
<dbReference type="CDD" id="cd21177">
    <property type="entry name" value="LPMO_AA10"/>
    <property type="match status" value="1"/>
</dbReference>
<dbReference type="SMART" id="SM00637">
    <property type="entry name" value="CBD_II"/>
    <property type="match status" value="1"/>
</dbReference>
<feature type="compositionally biased region" description="Pro residues" evidence="2">
    <location>
        <begin position="241"/>
        <end position="269"/>
    </location>
</feature>
<dbReference type="PANTHER" id="PTHR34823">
    <property type="entry name" value="GLCNAC-BINDING PROTEIN A"/>
    <property type="match status" value="1"/>
</dbReference>
<name>A0ABV8KNJ1_9ACTN</name>
<keyword evidence="4" id="KW-0503">Monooxygenase</keyword>
<evidence type="ECO:0000313" key="4">
    <source>
        <dbReference type="EMBL" id="MFC4107691.1"/>
    </source>
</evidence>
<reference evidence="5" key="1">
    <citation type="journal article" date="2019" name="Int. J. Syst. Evol. Microbiol.">
        <title>The Global Catalogue of Microorganisms (GCM) 10K type strain sequencing project: providing services to taxonomists for standard genome sequencing and annotation.</title>
        <authorList>
            <consortium name="The Broad Institute Genomics Platform"/>
            <consortium name="The Broad Institute Genome Sequencing Center for Infectious Disease"/>
            <person name="Wu L."/>
            <person name="Ma J."/>
        </authorList>
    </citation>
    <scope>NUCLEOTIDE SEQUENCE [LARGE SCALE GENOMIC DNA]</scope>
    <source>
        <strain evidence="5">2902at01</strain>
    </source>
</reference>
<dbReference type="InterPro" id="IPR008965">
    <property type="entry name" value="CBM2/CBM3_carb-bd_dom_sf"/>
</dbReference>
<keyword evidence="4" id="KW-0560">Oxidoreductase</keyword>
<dbReference type="InterPro" id="IPR014756">
    <property type="entry name" value="Ig_E-set"/>
</dbReference>
<dbReference type="SUPFAM" id="SSF49384">
    <property type="entry name" value="Carbohydrate-binding domain"/>
    <property type="match status" value="1"/>
</dbReference>
<evidence type="ECO:0000313" key="5">
    <source>
        <dbReference type="Proteomes" id="UP001595868"/>
    </source>
</evidence>
<dbReference type="SUPFAM" id="SSF81296">
    <property type="entry name" value="E set domains"/>
    <property type="match status" value="1"/>
</dbReference>